<evidence type="ECO:0000256" key="1">
    <source>
        <dbReference type="ARBA" id="ARBA00000822"/>
    </source>
</evidence>
<evidence type="ECO:0000256" key="6">
    <source>
        <dbReference type="ARBA" id="ARBA00023157"/>
    </source>
</evidence>
<feature type="signal peptide" evidence="12">
    <location>
        <begin position="1"/>
        <end position="22"/>
    </location>
</feature>
<dbReference type="GO" id="GO:0008843">
    <property type="term" value="F:endochitinase activity"/>
    <property type="evidence" value="ECO:0007669"/>
    <property type="project" value="UniProtKB-EC"/>
</dbReference>
<dbReference type="EMBL" id="JAATIQ010000085">
    <property type="protein sequence ID" value="KAF4385422.1"/>
    <property type="molecule type" value="Genomic_DNA"/>
</dbReference>
<dbReference type="Gene3D" id="3.30.20.10">
    <property type="entry name" value="Endochitinase, domain 2"/>
    <property type="match status" value="1"/>
</dbReference>
<keyword evidence="5" id="KW-0146">Chitin degradation</keyword>
<dbReference type="Pfam" id="PF00182">
    <property type="entry name" value="Glyco_hydro_19"/>
    <property type="match status" value="1"/>
</dbReference>
<keyword evidence="17" id="KW-1185">Reference proteome</keyword>
<dbReference type="SMR" id="A0A7J6GR89"/>
<evidence type="ECO:0000256" key="5">
    <source>
        <dbReference type="ARBA" id="ARBA00023024"/>
    </source>
</evidence>
<evidence type="ECO:0000256" key="4">
    <source>
        <dbReference type="ARBA" id="ARBA00022801"/>
    </source>
</evidence>
<keyword evidence="6 11" id="KW-1015">Disulfide bond</keyword>
<keyword evidence="12" id="KW-0732">Signal</keyword>
<keyword evidence="4" id="KW-0378">Hydrolase</keyword>
<dbReference type="PROSITE" id="PS00774">
    <property type="entry name" value="CHITINASE_19_2"/>
    <property type="match status" value="1"/>
</dbReference>
<evidence type="ECO:0000256" key="7">
    <source>
        <dbReference type="ARBA" id="ARBA00023277"/>
    </source>
</evidence>
<dbReference type="GO" id="GO:0000272">
    <property type="term" value="P:polysaccharide catabolic process"/>
    <property type="evidence" value="ECO:0007669"/>
    <property type="project" value="UniProtKB-KW"/>
</dbReference>
<organism evidence="15 17">
    <name type="scientific">Cannabis sativa</name>
    <name type="common">Hemp</name>
    <name type="synonym">Marijuana</name>
    <dbReference type="NCBI Taxonomy" id="3483"/>
    <lineage>
        <taxon>Eukaryota</taxon>
        <taxon>Viridiplantae</taxon>
        <taxon>Streptophyta</taxon>
        <taxon>Embryophyta</taxon>
        <taxon>Tracheophyta</taxon>
        <taxon>Spermatophyta</taxon>
        <taxon>Magnoliopsida</taxon>
        <taxon>eudicotyledons</taxon>
        <taxon>Gunneridae</taxon>
        <taxon>Pentapetalae</taxon>
        <taxon>rosids</taxon>
        <taxon>fabids</taxon>
        <taxon>Rosales</taxon>
        <taxon>Cannabaceae</taxon>
        <taxon>Cannabis</taxon>
    </lineage>
</organism>
<feature type="disulfide bond" evidence="11">
    <location>
        <begin position="55"/>
        <end position="103"/>
    </location>
</feature>
<dbReference type="SUPFAM" id="SSF53955">
    <property type="entry name" value="Lysozyme-like"/>
    <property type="match status" value="1"/>
</dbReference>
<evidence type="ECO:0000259" key="13">
    <source>
        <dbReference type="PROSITE" id="PS00774"/>
    </source>
</evidence>
<evidence type="ECO:0000313" key="17">
    <source>
        <dbReference type="Proteomes" id="UP000583929"/>
    </source>
</evidence>
<dbReference type="EC" id="3.2.1.14" evidence="2"/>
<feature type="disulfide bond" evidence="11">
    <location>
        <begin position="203"/>
        <end position="235"/>
    </location>
</feature>
<protein>
    <recommendedName>
        <fullName evidence="2">chitinase</fullName>
        <ecNumber evidence="2">3.2.1.14</ecNumber>
    </recommendedName>
</protein>
<accession>A0A7J6GR89</accession>
<comment type="caution">
    <text evidence="15">The sequence shown here is derived from an EMBL/GenBank/DDBJ whole genome shotgun (WGS) entry which is preliminary data.</text>
</comment>
<proteinExistence type="predicted"/>
<dbReference type="Gene3D" id="1.10.530.10">
    <property type="match status" value="1"/>
</dbReference>
<evidence type="ECO:0000313" key="15">
    <source>
        <dbReference type="EMBL" id="KAF4385422.1"/>
    </source>
</evidence>
<dbReference type="GO" id="GO:0016998">
    <property type="term" value="P:cell wall macromolecule catabolic process"/>
    <property type="evidence" value="ECO:0007669"/>
    <property type="project" value="InterPro"/>
</dbReference>
<dbReference type="PANTHER" id="PTHR22595">
    <property type="entry name" value="CHITINASE-RELATED"/>
    <property type="match status" value="1"/>
</dbReference>
<dbReference type="CDD" id="cd00325">
    <property type="entry name" value="chitinase_GH19"/>
    <property type="match status" value="1"/>
</dbReference>
<dbReference type="Proteomes" id="UP000525078">
    <property type="component" value="Unassembled WGS sequence"/>
</dbReference>
<dbReference type="PIRSF" id="PIRSF001060">
    <property type="entry name" value="Endochitinase"/>
    <property type="match status" value="1"/>
</dbReference>
<evidence type="ECO:0000256" key="8">
    <source>
        <dbReference type="ARBA" id="ARBA00023295"/>
    </source>
</evidence>
<evidence type="ECO:0000313" key="16">
    <source>
        <dbReference type="Proteomes" id="UP000525078"/>
    </source>
</evidence>
<reference evidence="16 17" key="1">
    <citation type="journal article" date="2020" name="bioRxiv">
        <title>Sequence and annotation of 42 cannabis genomes reveals extensive copy number variation in cannabinoid synthesis and pathogen resistance genes.</title>
        <authorList>
            <person name="Mckernan K.J."/>
            <person name="Helbert Y."/>
            <person name="Kane L.T."/>
            <person name="Ebling H."/>
            <person name="Zhang L."/>
            <person name="Liu B."/>
            <person name="Eaton Z."/>
            <person name="Mclaughlin S."/>
            <person name="Kingan S."/>
            <person name="Baybayan P."/>
            <person name="Concepcion G."/>
            <person name="Jordan M."/>
            <person name="Riva A."/>
            <person name="Barbazuk W."/>
            <person name="Harkins T."/>
        </authorList>
    </citation>
    <scope>NUCLEOTIDE SEQUENCE [LARGE SCALE GENOMIC DNA]</scope>
    <source>
        <strain evidence="16 17">cv. Jamaican Lion 4</strain>
        <strain evidence="15">Father</strain>
        <strain evidence="14">Mother</strain>
        <tissue evidence="15">Leaf</tissue>
    </source>
</reference>
<comment type="catalytic activity">
    <reaction evidence="1">
        <text>Random endo-hydrolysis of N-acetyl-beta-D-glucosaminide (1-&gt;4)-beta-linkages in chitin and chitodextrins.</text>
        <dbReference type="EC" id="3.2.1.14"/>
    </reaction>
</comment>
<dbReference type="EMBL" id="JAATIP010000106">
    <property type="protein sequence ID" value="KAF4372118.1"/>
    <property type="molecule type" value="Genomic_DNA"/>
</dbReference>
<evidence type="ECO:0000313" key="14">
    <source>
        <dbReference type="EMBL" id="KAF4372118.1"/>
    </source>
</evidence>
<dbReference type="GO" id="GO:0006032">
    <property type="term" value="P:chitin catabolic process"/>
    <property type="evidence" value="ECO:0007669"/>
    <property type="project" value="UniProtKB-KW"/>
</dbReference>
<feature type="disulfide bond" evidence="11">
    <location>
        <begin position="119"/>
        <end position="126"/>
    </location>
</feature>
<dbReference type="GO" id="GO:0008061">
    <property type="term" value="F:chitin binding"/>
    <property type="evidence" value="ECO:0007669"/>
    <property type="project" value="UniProtKB-KW"/>
</dbReference>
<keyword evidence="8" id="KW-0326">Glycosidase</keyword>
<feature type="chain" id="PRO_5033911735" description="chitinase" evidence="12">
    <location>
        <begin position="23"/>
        <end position="235"/>
    </location>
</feature>
<dbReference type="InterPro" id="IPR000726">
    <property type="entry name" value="Glyco_hydro_19_cat"/>
</dbReference>
<evidence type="ECO:0000256" key="2">
    <source>
        <dbReference type="ARBA" id="ARBA00012729"/>
    </source>
</evidence>
<dbReference type="InterPro" id="IPR016283">
    <property type="entry name" value="Glyco_hydro_19"/>
</dbReference>
<name>A0A7J6GR89_CANSA</name>
<keyword evidence="3" id="KW-0147">Chitin-binding</keyword>
<evidence type="ECO:0000256" key="9">
    <source>
        <dbReference type="ARBA" id="ARBA00023326"/>
    </source>
</evidence>
<feature type="domain" description="Glycoside hydrolase family 19 catalytic" evidence="13">
    <location>
        <begin position="170"/>
        <end position="180"/>
    </location>
</feature>
<dbReference type="Proteomes" id="UP000583929">
    <property type="component" value="Unassembled WGS sequence"/>
</dbReference>
<evidence type="ECO:0000256" key="3">
    <source>
        <dbReference type="ARBA" id="ARBA00022669"/>
    </source>
</evidence>
<dbReference type="AlphaFoldDB" id="A0A7J6GR89"/>
<feature type="active site" description="Proton donor" evidence="10">
    <location>
        <position position="98"/>
    </location>
</feature>
<gene>
    <name evidence="14" type="ORF">F8388_000334</name>
    <name evidence="15" type="ORF">G4B88_005754</name>
</gene>
<evidence type="ECO:0000256" key="12">
    <source>
        <dbReference type="SAM" id="SignalP"/>
    </source>
</evidence>
<dbReference type="InterPro" id="IPR023346">
    <property type="entry name" value="Lysozyme-like_dom_sf"/>
</dbReference>
<sequence length="235" mass="25541">MMASSNMAKILLGLIVVGTILAGALPKNVMAQSPVASIVTQEFFDGIMNKATGDCPGKSFYTRDAFLNVANSFGQFGSGSADQSKREIAAFFAHVSHETGFLCHIEETGGSNLENSHYCDLSMGPCNPSKSYYGRGPLQLTWNYNYIGFGNAYKIDGLNAPEMVAQDVVVSFQSALWFWMENVHSVMDQGFGATTRKINSGECDGKLPDLVRARANYYNDFCNQLGVAPGDNLYC</sequence>
<dbReference type="PANTHER" id="PTHR22595:SF197">
    <property type="entry name" value="CHITINASE FAMILY PROTEIN"/>
    <property type="match status" value="1"/>
</dbReference>
<evidence type="ECO:0000256" key="10">
    <source>
        <dbReference type="PIRSR" id="PIRSR001060-1"/>
    </source>
</evidence>
<keyword evidence="7" id="KW-0119">Carbohydrate metabolism</keyword>
<keyword evidence="9" id="KW-0624">Polysaccharide degradation</keyword>
<evidence type="ECO:0000256" key="11">
    <source>
        <dbReference type="PIRSR" id="PIRSR001060-2"/>
    </source>
</evidence>